<comment type="pathway">
    <text evidence="6">Amino-acid biosynthesis; L-arginine biosynthesis; N(2)-acetyl-L-ornithine from L-glutamate: step 3/4.</text>
</comment>
<dbReference type="EMBL" id="QGDJ01000004">
    <property type="protein sequence ID" value="PWJ19270.1"/>
    <property type="molecule type" value="Genomic_DNA"/>
</dbReference>
<comment type="similarity">
    <text evidence="6">Belongs to the NAGSA dehydrogenase family. Type 2 subfamily.</text>
</comment>
<dbReference type="InterPro" id="IPR000534">
    <property type="entry name" value="Semialdehyde_DH_NAD-bd"/>
</dbReference>
<dbReference type="Pfam" id="PF22698">
    <property type="entry name" value="Semialdhyde_dhC_1"/>
    <property type="match status" value="1"/>
</dbReference>
<evidence type="ECO:0000313" key="8">
    <source>
        <dbReference type="EMBL" id="PWJ19270.1"/>
    </source>
</evidence>
<sequence>MPTRVFIDGEAGTTGLQIRERLSAREDITLISLDESRRKDTGARREAFDQADFGILCLPDEAARAALSLAGDTRLIDASTAHRVADGWVYGMPELPGQRERIRDAARVANVGCYATGAIALIRPLIEAEVIRPDYAATLTGVSGYTGGGKALIAEYEAGSAPDYFLYATGQTHKHLPEIMAHGGLTRRPLFQPAVGAYAQGMIVQLHLHADLLPGAVRGHARVEAALRAFYAGDPFVTVRTAGERIDPQELNGTNRMALSVQGDGTGRVTAVAVLDNLGKGASGTAVQNLNLMMGVDETEGLT</sequence>
<dbReference type="InterPro" id="IPR036291">
    <property type="entry name" value="NAD(P)-bd_dom_sf"/>
</dbReference>
<evidence type="ECO:0000256" key="4">
    <source>
        <dbReference type="ARBA" id="ARBA00022857"/>
    </source>
</evidence>
<evidence type="ECO:0000256" key="1">
    <source>
        <dbReference type="ARBA" id="ARBA00022490"/>
    </source>
</evidence>
<keyword evidence="10" id="KW-1185">Reference proteome</keyword>
<dbReference type="NCBIfam" id="TIGR01851">
    <property type="entry name" value="argC_other"/>
    <property type="match status" value="1"/>
</dbReference>
<dbReference type="GO" id="GO:0006526">
    <property type="term" value="P:L-arginine biosynthetic process"/>
    <property type="evidence" value="ECO:0007669"/>
    <property type="project" value="UniProtKB-UniRule"/>
</dbReference>
<gene>
    <name evidence="6" type="primary">argC</name>
    <name evidence="8" type="ORF">BCF38_104204</name>
    <name evidence="9" type="ORF">SAMN05421539_104204</name>
</gene>
<evidence type="ECO:0000313" key="10">
    <source>
        <dbReference type="Proteomes" id="UP000245839"/>
    </source>
</evidence>
<keyword evidence="4 6" id="KW-0521">NADP</keyword>
<comment type="subcellular location">
    <subcellularLocation>
        <location evidence="6">Cytoplasm</location>
    </subcellularLocation>
</comment>
<evidence type="ECO:0000256" key="2">
    <source>
        <dbReference type="ARBA" id="ARBA00022571"/>
    </source>
</evidence>
<dbReference type="GO" id="GO:0005737">
    <property type="term" value="C:cytoplasm"/>
    <property type="evidence" value="ECO:0007669"/>
    <property type="project" value="UniProtKB-SubCell"/>
</dbReference>
<dbReference type="AlphaFoldDB" id="A0A2Y9C0C3"/>
<dbReference type="Gene3D" id="3.30.360.10">
    <property type="entry name" value="Dihydrodipicolinate Reductase, domain 2"/>
    <property type="match status" value="1"/>
</dbReference>
<feature type="domain" description="Semialdehyde dehydrogenase NAD-binding" evidence="7">
    <location>
        <begin position="4"/>
        <end position="103"/>
    </location>
</feature>
<keyword evidence="2 6" id="KW-0055">Arginine biosynthesis</keyword>
<organism evidence="9 11">
    <name type="scientific">Jannaschia seohaensis</name>
    <dbReference type="NCBI Taxonomy" id="475081"/>
    <lineage>
        <taxon>Bacteria</taxon>
        <taxon>Pseudomonadati</taxon>
        <taxon>Pseudomonadota</taxon>
        <taxon>Alphaproteobacteria</taxon>
        <taxon>Rhodobacterales</taxon>
        <taxon>Roseobacteraceae</taxon>
        <taxon>Jannaschia</taxon>
    </lineage>
</organism>
<dbReference type="GO" id="GO:0003942">
    <property type="term" value="F:N-acetyl-gamma-glutamyl-phosphate reductase activity"/>
    <property type="evidence" value="ECO:0007669"/>
    <property type="project" value="UniProtKB-UniRule"/>
</dbReference>
<proteinExistence type="inferred from homology"/>
<dbReference type="PANTHER" id="PTHR32338:SF10">
    <property type="entry name" value="N-ACETYL-GAMMA-GLUTAMYL-PHOSPHATE REDUCTASE, CHLOROPLASTIC-RELATED"/>
    <property type="match status" value="1"/>
</dbReference>
<comment type="catalytic activity">
    <reaction evidence="6">
        <text>N-acetyl-L-glutamate 5-semialdehyde + phosphate + NADP(+) = N-acetyl-L-glutamyl 5-phosphate + NADPH + H(+)</text>
        <dbReference type="Rhea" id="RHEA:21588"/>
        <dbReference type="ChEBI" id="CHEBI:15378"/>
        <dbReference type="ChEBI" id="CHEBI:29123"/>
        <dbReference type="ChEBI" id="CHEBI:43474"/>
        <dbReference type="ChEBI" id="CHEBI:57783"/>
        <dbReference type="ChEBI" id="CHEBI:57936"/>
        <dbReference type="ChEBI" id="CHEBI:58349"/>
        <dbReference type="EC" id="1.2.1.38"/>
    </reaction>
</comment>
<reference evidence="9 11" key="1">
    <citation type="submission" date="2016-10" db="EMBL/GenBank/DDBJ databases">
        <authorList>
            <person name="Cai Z."/>
        </authorList>
    </citation>
    <scope>NUCLEOTIDE SEQUENCE [LARGE SCALE GENOMIC DNA]</scope>
    <source>
        <strain evidence="9 11">DSM 25227</strain>
    </source>
</reference>
<dbReference type="SUPFAM" id="SSF55347">
    <property type="entry name" value="Glyceraldehyde-3-phosphate dehydrogenase-like, C-terminal domain"/>
    <property type="match status" value="1"/>
</dbReference>
<evidence type="ECO:0000256" key="6">
    <source>
        <dbReference type="HAMAP-Rule" id="MF_01110"/>
    </source>
</evidence>
<dbReference type="Gene3D" id="3.40.50.720">
    <property type="entry name" value="NAD(P)-binding Rossmann-like Domain"/>
    <property type="match status" value="1"/>
</dbReference>
<evidence type="ECO:0000313" key="11">
    <source>
        <dbReference type="Proteomes" id="UP000251571"/>
    </source>
</evidence>
<keyword evidence="3 6" id="KW-0028">Amino-acid biosynthesis</keyword>
<dbReference type="Proteomes" id="UP000245839">
    <property type="component" value="Unassembled WGS sequence"/>
</dbReference>
<dbReference type="OrthoDB" id="9801289at2"/>
<dbReference type="Proteomes" id="UP000251571">
    <property type="component" value="Unassembled WGS sequence"/>
</dbReference>
<dbReference type="HAMAP" id="MF_01110">
    <property type="entry name" value="ArgC_type2"/>
    <property type="match status" value="1"/>
</dbReference>
<evidence type="ECO:0000259" key="7">
    <source>
        <dbReference type="SMART" id="SM00859"/>
    </source>
</evidence>
<evidence type="ECO:0000313" key="9">
    <source>
        <dbReference type="EMBL" id="SSA45932.1"/>
    </source>
</evidence>
<name>A0A2Y9C0C3_9RHOB</name>
<dbReference type="CDD" id="cd23935">
    <property type="entry name" value="AGPR_2_C"/>
    <property type="match status" value="1"/>
</dbReference>
<reference evidence="8 10" key="2">
    <citation type="submission" date="2018-03" db="EMBL/GenBank/DDBJ databases">
        <title>Genomic Encyclopedia of Archaeal and Bacterial Type Strains, Phase II (KMG-II): from individual species to whole genera.</title>
        <authorList>
            <person name="Goeker M."/>
        </authorList>
    </citation>
    <scope>NUCLEOTIDE SEQUENCE [LARGE SCALE GENOMIC DNA]</scope>
    <source>
        <strain evidence="8 10">DSM 25227</strain>
    </source>
</reference>
<dbReference type="PANTHER" id="PTHR32338">
    <property type="entry name" value="N-ACETYL-GAMMA-GLUTAMYL-PHOSPHATE REDUCTASE, CHLOROPLASTIC-RELATED-RELATED"/>
    <property type="match status" value="1"/>
</dbReference>
<dbReference type="SMART" id="SM00859">
    <property type="entry name" value="Semialdhyde_dh"/>
    <property type="match status" value="1"/>
</dbReference>
<dbReference type="InterPro" id="IPR010136">
    <property type="entry name" value="AGPR_type-2"/>
</dbReference>
<keyword evidence="1 6" id="KW-0963">Cytoplasm</keyword>
<evidence type="ECO:0000256" key="3">
    <source>
        <dbReference type="ARBA" id="ARBA00022605"/>
    </source>
</evidence>
<evidence type="ECO:0000256" key="5">
    <source>
        <dbReference type="ARBA" id="ARBA00023002"/>
    </source>
</evidence>
<keyword evidence="5 6" id="KW-0560">Oxidoreductase</keyword>
<comment type="function">
    <text evidence="6">Catalyzes the NADPH-dependent reduction of N-acetyl-5-glutamyl phosphate to yield N-acetyl-L-glutamate 5-semialdehyde.</text>
</comment>
<dbReference type="SUPFAM" id="SSF51735">
    <property type="entry name" value="NAD(P)-binding Rossmann-fold domains"/>
    <property type="match status" value="1"/>
</dbReference>
<dbReference type="InterPro" id="IPR050085">
    <property type="entry name" value="AGPR"/>
</dbReference>
<dbReference type="GO" id="GO:0051287">
    <property type="term" value="F:NAD binding"/>
    <property type="evidence" value="ECO:0007669"/>
    <property type="project" value="InterPro"/>
</dbReference>
<protein>
    <recommendedName>
        <fullName evidence="6">N-acetyl-gamma-glutamyl-phosphate reductase</fullName>
        <shortName evidence="6">AGPR</shortName>
        <ecNumber evidence="6">1.2.1.38</ecNumber>
    </recommendedName>
    <alternativeName>
        <fullName evidence="6">N-acetyl-glutamate semialdehyde dehydrogenase</fullName>
        <shortName evidence="6">NAGSA dehydrogenase</shortName>
    </alternativeName>
</protein>
<dbReference type="InterPro" id="IPR058924">
    <property type="entry name" value="AGPR_dimerisation_dom"/>
</dbReference>
<feature type="active site" evidence="6">
    <location>
        <position position="113"/>
    </location>
</feature>
<dbReference type="RefSeq" id="WP_109564372.1">
    <property type="nucleotide sequence ID" value="NZ_QGDJ01000004.1"/>
</dbReference>
<dbReference type="UniPathway" id="UPA00068">
    <property type="reaction ID" value="UER00108"/>
</dbReference>
<dbReference type="EMBL" id="UETC01000004">
    <property type="protein sequence ID" value="SSA45932.1"/>
    <property type="molecule type" value="Genomic_DNA"/>
</dbReference>
<dbReference type="EC" id="1.2.1.38" evidence="6"/>
<accession>A0A2Y9C0C3</accession>